<dbReference type="Proteomes" id="UP000194857">
    <property type="component" value="Unassembled WGS sequence"/>
</dbReference>
<dbReference type="EMBL" id="NSNE01000002">
    <property type="protein sequence ID" value="RPM21724.1"/>
    <property type="molecule type" value="Genomic_DNA"/>
</dbReference>
<dbReference type="AlphaFoldDB" id="A0A0C7CVX5"/>
<reference evidence="3 6" key="4">
    <citation type="submission" date="2019-01" db="EMBL/GenBank/DDBJ databases">
        <title>The Pseudomonas aeruginosa pan-genome provides new insights on its population structure, horizontal gene transfer and pathogenicity.</title>
        <authorList>
            <person name="Freschi L."/>
            <person name="Vincent A.T."/>
            <person name="Jeukens J."/>
            <person name="Emond-Rheault J.-G."/>
            <person name="Kukavica-Ibrulj I."/>
            <person name="Dupont M.-J."/>
            <person name="Charette S.J."/>
            <person name="Boyle B."/>
            <person name="Levesque R.C."/>
        </authorList>
    </citation>
    <scope>NUCLEOTIDE SEQUENCE [LARGE SCALE GENOMIC DNA]</scope>
    <source>
        <strain evidence="3 6">PA-W36</strain>
    </source>
</reference>
<dbReference type="EMBL" id="QORE01000915">
    <property type="protein sequence ID" value="RCI72538.1"/>
    <property type="molecule type" value="Genomic_DNA"/>
</dbReference>
<sequence>MGGTRFAGVFPALRTFSSLLRAKAASGVAGEAAADDIVQVLRRGAPCAYPLAEEGASAIAGAEAYG</sequence>
<reference evidence="2 5" key="3">
    <citation type="submission" date="2018-07" db="EMBL/GenBank/DDBJ databases">
        <title>Mechanisms of high-level aminoglycoside resistance among Gram-negative pathogens in Brazil.</title>
        <authorList>
            <person name="Ballaben A.S."/>
            <person name="Darini A.L.C."/>
            <person name="Doi Y."/>
        </authorList>
    </citation>
    <scope>NUCLEOTIDE SEQUENCE [LARGE SCALE GENOMIC DNA]</scope>
    <source>
        <strain evidence="2 5">B2-305</strain>
    </source>
</reference>
<evidence type="ECO:0000313" key="3">
    <source>
        <dbReference type="EMBL" id="RPM21724.1"/>
    </source>
</evidence>
<evidence type="ECO:0000313" key="4">
    <source>
        <dbReference type="Proteomes" id="UP000194857"/>
    </source>
</evidence>
<gene>
    <name evidence="1" type="ORF">CAZ10_29950</name>
    <name evidence="2" type="ORF">DT376_23205</name>
    <name evidence="3" type="ORF">IPC1295_05510</name>
</gene>
<evidence type="ECO:0000313" key="5">
    <source>
        <dbReference type="Proteomes" id="UP000253594"/>
    </source>
</evidence>
<dbReference type="EMBL" id="NFFZ01000022">
    <property type="protein sequence ID" value="OTI56338.1"/>
    <property type="molecule type" value="Genomic_DNA"/>
</dbReference>
<evidence type="ECO:0000313" key="1">
    <source>
        <dbReference type="EMBL" id="OTI56338.1"/>
    </source>
</evidence>
<reference evidence="1 4" key="1">
    <citation type="submission" date="2017-05" db="EMBL/GenBank/DDBJ databases">
        <authorList>
            <person name="Song R."/>
            <person name="Chenine A.L."/>
            <person name="Ruprecht R.M."/>
        </authorList>
    </citation>
    <scope>NUCLEOTIDE SEQUENCE [LARGE SCALE GENOMIC DNA]</scope>
    <source>
        <strain evidence="1 4">S567_C10_BS</strain>
    </source>
</reference>
<organism evidence="2 5">
    <name type="scientific">Pseudomonas aeruginosa</name>
    <dbReference type="NCBI Taxonomy" id="287"/>
    <lineage>
        <taxon>Bacteria</taxon>
        <taxon>Pseudomonadati</taxon>
        <taxon>Pseudomonadota</taxon>
        <taxon>Gammaproteobacteria</taxon>
        <taxon>Pseudomonadales</taxon>
        <taxon>Pseudomonadaceae</taxon>
        <taxon>Pseudomonas</taxon>
    </lineage>
</organism>
<name>A0A0C7CVX5_PSEAI</name>
<dbReference type="Proteomes" id="UP000253594">
    <property type="component" value="Unassembled WGS sequence"/>
</dbReference>
<evidence type="ECO:0000313" key="6">
    <source>
        <dbReference type="Proteomes" id="UP000284767"/>
    </source>
</evidence>
<protein>
    <submittedName>
        <fullName evidence="2">Uncharacterized protein</fullName>
    </submittedName>
</protein>
<accession>A0A0C7CVX5</accession>
<comment type="caution">
    <text evidence="2">The sequence shown here is derived from an EMBL/GenBank/DDBJ whole genome shotgun (WGS) entry which is preliminary data.</text>
</comment>
<proteinExistence type="predicted"/>
<evidence type="ECO:0000313" key="2">
    <source>
        <dbReference type="EMBL" id="RCI72538.1"/>
    </source>
</evidence>
<reference evidence="3 6" key="2">
    <citation type="submission" date="2017-08" db="EMBL/GenBank/DDBJ databases">
        <authorList>
            <person name="Feschi L."/>
            <person name="Jeukens J."/>
            <person name="Emond-Rheault J.-G."/>
            <person name="Kukavica-Ibrulj I."/>
            <person name="Boyle B."/>
            <person name="Levesque R.C."/>
        </authorList>
    </citation>
    <scope>NUCLEOTIDE SEQUENCE [LARGE SCALE GENOMIC DNA]</scope>
    <source>
        <strain evidence="3 6">PA-W36</strain>
    </source>
</reference>
<dbReference type="Proteomes" id="UP000284767">
    <property type="component" value="Unassembled WGS sequence"/>
</dbReference>